<dbReference type="Gene3D" id="3.90.550.10">
    <property type="entry name" value="Spore Coat Polysaccharide Biosynthesis Protein SpsA, Chain A"/>
    <property type="match status" value="1"/>
</dbReference>
<keyword evidence="3" id="KW-1185">Reference proteome</keyword>
<accession>A0ABP8EQC4</accession>
<evidence type="ECO:0000313" key="3">
    <source>
        <dbReference type="Proteomes" id="UP001499841"/>
    </source>
</evidence>
<sequence length="450" mass="48232">MADVELSAPRVVLDADGWTDARVLARLHGQPVAEIDLDLGDGPVTTRDVEQRVLDRGDGVLEDHLRRDGIDRPGQEPPAGAARHRCLEALLPTTPRPAVSVVIPTRNRAGLLATCLDSVLAVRYPDLEVLVVDNAPADDSTRATVHERFGNDARVRYVRLDRAGASHARNVGARLARGEIVAFTDDDALVDELWVAALVAGFADDPSIVCVTGLTLAGSLETPAAQAFEAYGGMGLGLRPRLYDRDEHRGDTLLYPYTAGVFGASNNVAFRREDFLARGGFDVTIGPGTAVFGAEDLDLFLAVVLSGDRIAYEPAATVRHEHRADFADLYWQVFTYSAGFTALLTKWALADRRVAVDLARRVPRILPAALLASHRGGSEAGVGQYPAQLRWLERAGYLYGPLAYLRSRVDLLRGRTAGSAQAGSAVEPVPVLRDPAAAGGLPGALSGDLR</sequence>
<dbReference type="InterPro" id="IPR029044">
    <property type="entry name" value="Nucleotide-diphossugar_trans"/>
</dbReference>
<proteinExistence type="predicted"/>
<dbReference type="SUPFAM" id="SSF53448">
    <property type="entry name" value="Nucleotide-diphospho-sugar transferases"/>
    <property type="match status" value="1"/>
</dbReference>
<feature type="domain" description="Glycosyltransferase 2-like" evidence="1">
    <location>
        <begin position="100"/>
        <end position="212"/>
    </location>
</feature>
<dbReference type="PANTHER" id="PTHR43685:SF2">
    <property type="entry name" value="GLYCOSYLTRANSFERASE 2-LIKE DOMAIN-CONTAINING PROTEIN"/>
    <property type="match status" value="1"/>
</dbReference>
<comment type="caution">
    <text evidence="2">The sequence shown here is derived from an EMBL/GenBank/DDBJ whole genome shotgun (WGS) entry which is preliminary data.</text>
</comment>
<dbReference type="EMBL" id="BAABBA010000002">
    <property type="protein sequence ID" value="GAA4286203.1"/>
    <property type="molecule type" value="Genomic_DNA"/>
</dbReference>
<evidence type="ECO:0000259" key="1">
    <source>
        <dbReference type="Pfam" id="PF00535"/>
    </source>
</evidence>
<organism evidence="2 3">
    <name type="scientific">Georgenia daeguensis</name>
    <dbReference type="NCBI Taxonomy" id="908355"/>
    <lineage>
        <taxon>Bacteria</taxon>
        <taxon>Bacillati</taxon>
        <taxon>Actinomycetota</taxon>
        <taxon>Actinomycetes</taxon>
        <taxon>Micrococcales</taxon>
        <taxon>Bogoriellaceae</taxon>
        <taxon>Georgenia</taxon>
    </lineage>
</organism>
<dbReference type="PANTHER" id="PTHR43685">
    <property type="entry name" value="GLYCOSYLTRANSFERASE"/>
    <property type="match status" value="1"/>
</dbReference>
<dbReference type="Proteomes" id="UP001499841">
    <property type="component" value="Unassembled WGS sequence"/>
</dbReference>
<reference evidence="3" key="1">
    <citation type="journal article" date="2019" name="Int. J. Syst. Evol. Microbiol.">
        <title>The Global Catalogue of Microorganisms (GCM) 10K type strain sequencing project: providing services to taxonomists for standard genome sequencing and annotation.</title>
        <authorList>
            <consortium name="The Broad Institute Genomics Platform"/>
            <consortium name="The Broad Institute Genome Sequencing Center for Infectious Disease"/>
            <person name="Wu L."/>
            <person name="Ma J."/>
        </authorList>
    </citation>
    <scope>NUCLEOTIDE SEQUENCE [LARGE SCALE GENOMIC DNA]</scope>
    <source>
        <strain evidence="3">JCM 17459</strain>
    </source>
</reference>
<dbReference type="Pfam" id="PF00535">
    <property type="entry name" value="Glycos_transf_2"/>
    <property type="match status" value="1"/>
</dbReference>
<evidence type="ECO:0000313" key="2">
    <source>
        <dbReference type="EMBL" id="GAA4286203.1"/>
    </source>
</evidence>
<protein>
    <recommendedName>
        <fullName evidence="1">Glycosyltransferase 2-like domain-containing protein</fullName>
    </recommendedName>
</protein>
<dbReference type="InterPro" id="IPR050834">
    <property type="entry name" value="Glycosyltransf_2"/>
</dbReference>
<name>A0ABP8EQC4_9MICO</name>
<dbReference type="InterPro" id="IPR001173">
    <property type="entry name" value="Glyco_trans_2-like"/>
</dbReference>
<gene>
    <name evidence="2" type="ORF">GCM10022262_05620</name>
</gene>